<protein>
    <submittedName>
        <fullName evidence="4">Secretion/DNA translocation related TadE-like protein</fullName>
    </submittedName>
</protein>
<name>A0ABS4VKH7_9PSEU</name>
<feature type="domain" description="Putative Flp pilus-assembly TadG-like N-terminal" evidence="3">
    <location>
        <begin position="16"/>
        <end position="62"/>
    </location>
</feature>
<evidence type="ECO:0000256" key="2">
    <source>
        <dbReference type="SAM" id="Phobius"/>
    </source>
</evidence>
<keyword evidence="2" id="KW-0812">Transmembrane</keyword>
<dbReference type="InterPro" id="IPR028087">
    <property type="entry name" value="Tad_N"/>
</dbReference>
<evidence type="ECO:0000313" key="4">
    <source>
        <dbReference type="EMBL" id="MBP2364405.1"/>
    </source>
</evidence>
<organism evidence="4 5">
    <name type="scientific">Pseudonocardia parietis</name>
    <dbReference type="NCBI Taxonomy" id="570936"/>
    <lineage>
        <taxon>Bacteria</taxon>
        <taxon>Bacillati</taxon>
        <taxon>Actinomycetota</taxon>
        <taxon>Actinomycetes</taxon>
        <taxon>Pseudonocardiales</taxon>
        <taxon>Pseudonocardiaceae</taxon>
        <taxon>Pseudonocardia</taxon>
    </lineage>
</organism>
<feature type="transmembrane region" description="Helical" evidence="2">
    <location>
        <begin position="20"/>
        <end position="43"/>
    </location>
</feature>
<proteinExistence type="predicted"/>
<comment type="caution">
    <text evidence="4">The sequence shown here is derived from an EMBL/GenBank/DDBJ whole genome shotgun (WGS) entry which is preliminary data.</text>
</comment>
<dbReference type="Proteomes" id="UP001519295">
    <property type="component" value="Unassembled WGS sequence"/>
</dbReference>
<dbReference type="Pfam" id="PF13400">
    <property type="entry name" value="Tad"/>
    <property type="match status" value="1"/>
</dbReference>
<feature type="compositionally biased region" description="Low complexity" evidence="1">
    <location>
        <begin position="109"/>
        <end position="133"/>
    </location>
</feature>
<keyword evidence="2" id="KW-1133">Transmembrane helix</keyword>
<sequence length="140" mass="14114">MSTHRRRDRLGADDTGVASVWAATAAAVLLVTATVCVDVAAAVRARHVAAAAADLSALAAAGRAVEGVDVACRVATDLAARNRAALTACRLDGWDALVETEVRRSGLLPVRGPASARARAGPAPVTGAPTGTTPDDHGQE</sequence>
<gene>
    <name evidence="4" type="ORF">JOF36_000101</name>
</gene>
<evidence type="ECO:0000259" key="3">
    <source>
        <dbReference type="Pfam" id="PF13400"/>
    </source>
</evidence>
<dbReference type="EMBL" id="JAGINU010000001">
    <property type="protein sequence ID" value="MBP2364405.1"/>
    <property type="molecule type" value="Genomic_DNA"/>
</dbReference>
<keyword evidence="2" id="KW-0472">Membrane</keyword>
<dbReference type="NCBIfam" id="TIGR03816">
    <property type="entry name" value="tadE_like_DECH"/>
    <property type="match status" value="1"/>
</dbReference>
<keyword evidence="5" id="KW-1185">Reference proteome</keyword>
<reference evidence="4 5" key="1">
    <citation type="submission" date="2021-03" db="EMBL/GenBank/DDBJ databases">
        <title>Sequencing the genomes of 1000 actinobacteria strains.</title>
        <authorList>
            <person name="Klenk H.-P."/>
        </authorList>
    </citation>
    <scope>NUCLEOTIDE SEQUENCE [LARGE SCALE GENOMIC DNA]</scope>
    <source>
        <strain evidence="4 5">DSM 45256</strain>
    </source>
</reference>
<evidence type="ECO:0000256" key="1">
    <source>
        <dbReference type="SAM" id="MobiDB-lite"/>
    </source>
</evidence>
<accession>A0ABS4VKH7</accession>
<dbReference type="RefSeq" id="WP_210024467.1">
    <property type="nucleotide sequence ID" value="NZ_JAGINU010000001.1"/>
</dbReference>
<dbReference type="InterPro" id="IPR021202">
    <property type="entry name" value="Rv3654c-like"/>
</dbReference>
<evidence type="ECO:0000313" key="5">
    <source>
        <dbReference type="Proteomes" id="UP001519295"/>
    </source>
</evidence>
<feature type="region of interest" description="Disordered" evidence="1">
    <location>
        <begin position="109"/>
        <end position="140"/>
    </location>
</feature>